<gene>
    <name evidence="2" type="ORF">UFOVP1652_12</name>
    <name evidence="1" type="ORF">UFOVP981_26</name>
</gene>
<protein>
    <submittedName>
        <fullName evidence="1">Uncharacterized protein</fullName>
    </submittedName>
</protein>
<proteinExistence type="predicted"/>
<dbReference type="EMBL" id="LR796928">
    <property type="protein sequence ID" value="CAB4175953.1"/>
    <property type="molecule type" value="Genomic_DNA"/>
</dbReference>
<name>A0A6J5PVU5_9CAUD</name>
<evidence type="ECO:0000313" key="1">
    <source>
        <dbReference type="EMBL" id="CAB4175953.1"/>
    </source>
</evidence>
<accession>A0A6J5PVU5</accession>
<sequence length="67" mass="7184">MANYAVIENGIVTNVIVATTKKIAESITGKDCVSYDETNPAGIGWAYDGKNFIAPKPVIIIDETIPE</sequence>
<organism evidence="1">
    <name type="scientific">uncultured Caudovirales phage</name>
    <dbReference type="NCBI Taxonomy" id="2100421"/>
    <lineage>
        <taxon>Viruses</taxon>
        <taxon>Duplodnaviria</taxon>
        <taxon>Heunggongvirae</taxon>
        <taxon>Uroviricota</taxon>
        <taxon>Caudoviricetes</taxon>
        <taxon>Peduoviridae</taxon>
        <taxon>Maltschvirus</taxon>
        <taxon>Maltschvirus maltsch</taxon>
    </lineage>
</organism>
<dbReference type="EMBL" id="LR797522">
    <property type="protein sequence ID" value="CAB4222475.1"/>
    <property type="molecule type" value="Genomic_DNA"/>
</dbReference>
<evidence type="ECO:0000313" key="2">
    <source>
        <dbReference type="EMBL" id="CAB4222475.1"/>
    </source>
</evidence>
<reference evidence="1" key="1">
    <citation type="submission" date="2020-05" db="EMBL/GenBank/DDBJ databases">
        <authorList>
            <person name="Chiriac C."/>
            <person name="Salcher M."/>
            <person name="Ghai R."/>
            <person name="Kavagutti S V."/>
        </authorList>
    </citation>
    <scope>NUCLEOTIDE SEQUENCE</scope>
</reference>